<accession>A0A7J7PDY0</accession>
<sequence length="223" mass="25003">MANSRYKVPITKSAPTDQKFGGITILEAKLYCLESPPSLGKYAIMLLQQRIILENGVLILLQDVLYADIWKAAVLNLIYLLWRARNDSIFERITFSLNNIKRRILVVVKDVAGLSRNSMANNCFELQIVAALGVPTKARLLPRIQSCTWALPWFQKVKIICGVAVIGLPGKAGIGAVARNHCGEVLRVFIKGINTKTLFFSECEAIIGTLYWAIQNNWNNIWI</sequence>
<name>A0A7J7PDY0_9MAGN</name>
<dbReference type="EMBL" id="JACGCM010000004">
    <property type="protein sequence ID" value="KAF6177094.1"/>
    <property type="molecule type" value="Genomic_DNA"/>
</dbReference>
<reference evidence="1 2" key="1">
    <citation type="journal article" date="2020" name="IScience">
        <title>Genome Sequencing of the Endangered Kingdonia uniflora (Circaeasteraceae, Ranunculales) Reveals Potential Mechanisms of Evolutionary Specialization.</title>
        <authorList>
            <person name="Sun Y."/>
            <person name="Deng T."/>
            <person name="Zhang A."/>
            <person name="Moore M.J."/>
            <person name="Landis J.B."/>
            <person name="Lin N."/>
            <person name="Zhang H."/>
            <person name="Zhang X."/>
            <person name="Huang J."/>
            <person name="Zhang X."/>
            <person name="Sun H."/>
            <person name="Wang H."/>
        </authorList>
    </citation>
    <scope>NUCLEOTIDE SEQUENCE [LARGE SCALE GENOMIC DNA]</scope>
    <source>
        <strain evidence="1">TB1705</strain>
        <tissue evidence="1">Leaf</tissue>
    </source>
</reference>
<dbReference type="Proteomes" id="UP000541444">
    <property type="component" value="Unassembled WGS sequence"/>
</dbReference>
<organism evidence="1 2">
    <name type="scientific">Kingdonia uniflora</name>
    <dbReference type="NCBI Taxonomy" id="39325"/>
    <lineage>
        <taxon>Eukaryota</taxon>
        <taxon>Viridiplantae</taxon>
        <taxon>Streptophyta</taxon>
        <taxon>Embryophyta</taxon>
        <taxon>Tracheophyta</taxon>
        <taxon>Spermatophyta</taxon>
        <taxon>Magnoliopsida</taxon>
        <taxon>Ranunculales</taxon>
        <taxon>Circaeasteraceae</taxon>
        <taxon>Kingdonia</taxon>
    </lineage>
</organism>
<dbReference type="AlphaFoldDB" id="A0A7J7PDY0"/>
<comment type="caution">
    <text evidence="1">The sequence shown here is derived from an EMBL/GenBank/DDBJ whole genome shotgun (WGS) entry which is preliminary data.</text>
</comment>
<keyword evidence="2" id="KW-1185">Reference proteome</keyword>
<gene>
    <name evidence="1" type="ORF">GIB67_015969</name>
</gene>
<proteinExistence type="predicted"/>
<protein>
    <submittedName>
        <fullName evidence="1">Uncharacterized protein</fullName>
    </submittedName>
</protein>
<evidence type="ECO:0000313" key="1">
    <source>
        <dbReference type="EMBL" id="KAF6177094.1"/>
    </source>
</evidence>
<evidence type="ECO:0000313" key="2">
    <source>
        <dbReference type="Proteomes" id="UP000541444"/>
    </source>
</evidence>